<proteinExistence type="predicted"/>
<sequence>MLQSLIINMGKCEQTFICMGHTLRKSYHITFSIAEVQNNSCSVIRFAYTFNLI</sequence>
<reference evidence="2" key="1">
    <citation type="submission" date="2016-11" db="UniProtKB">
        <authorList>
            <consortium name="WormBaseParasite"/>
        </authorList>
    </citation>
    <scope>IDENTIFICATION</scope>
</reference>
<keyword evidence="1" id="KW-1185">Reference proteome</keyword>
<organism evidence="1 2">
    <name type="scientific">Heterorhabditis bacteriophora</name>
    <name type="common">Entomopathogenic nematode worm</name>
    <dbReference type="NCBI Taxonomy" id="37862"/>
    <lineage>
        <taxon>Eukaryota</taxon>
        <taxon>Metazoa</taxon>
        <taxon>Ecdysozoa</taxon>
        <taxon>Nematoda</taxon>
        <taxon>Chromadorea</taxon>
        <taxon>Rhabditida</taxon>
        <taxon>Rhabditina</taxon>
        <taxon>Rhabditomorpha</taxon>
        <taxon>Strongyloidea</taxon>
        <taxon>Heterorhabditidae</taxon>
        <taxon>Heterorhabditis</taxon>
    </lineage>
</organism>
<name>A0A1I7WB46_HETBA</name>
<dbReference type="AlphaFoldDB" id="A0A1I7WB46"/>
<dbReference type="WBParaSite" id="Hba_01928">
    <property type="protein sequence ID" value="Hba_01928"/>
    <property type="gene ID" value="Hba_01928"/>
</dbReference>
<accession>A0A1I7WB46</accession>
<dbReference type="Proteomes" id="UP000095283">
    <property type="component" value="Unplaced"/>
</dbReference>
<protein>
    <submittedName>
        <fullName evidence="2">Uncharacterized protein</fullName>
    </submittedName>
</protein>
<evidence type="ECO:0000313" key="1">
    <source>
        <dbReference type="Proteomes" id="UP000095283"/>
    </source>
</evidence>
<evidence type="ECO:0000313" key="2">
    <source>
        <dbReference type="WBParaSite" id="Hba_01928"/>
    </source>
</evidence>